<protein>
    <submittedName>
        <fullName evidence="1">Uncharacterized protein</fullName>
    </submittedName>
</protein>
<dbReference type="Proteomes" id="UP001156102">
    <property type="component" value="Unassembled WGS sequence"/>
</dbReference>
<evidence type="ECO:0000313" key="1">
    <source>
        <dbReference type="EMBL" id="MCP8967736.1"/>
    </source>
</evidence>
<proteinExistence type="predicted"/>
<evidence type="ECO:0000313" key="2">
    <source>
        <dbReference type="Proteomes" id="UP001156102"/>
    </source>
</evidence>
<keyword evidence="2" id="KW-1185">Reference proteome</keyword>
<gene>
    <name evidence="1" type="ORF">NK662_04180</name>
</gene>
<reference evidence="1" key="1">
    <citation type="submission" date="2022-07" db="EMBL/GenBank/DDBJ databases">
        <authorList>
            <person name="Li W.-J."/>
            <person name="Deng Q.-Q."/>
        </authorList>
    </citation>
    <scope>NUCLEOTIDE SEQUENCE</scope>
    <source>
        <strain evidence="1">SYSU M60031</strain>
    </source>
</reference>
<comment type="caution">
    <text evidence="1">The sequence shown here is derived from an EMBL/GenBank/DDBJ whole genome shotgun (WGS) entry which is preliminary data.</text>
</comment>
<dbReference type="RefSeq" id="WP_254757654.1">
    <property type="nucleotide sequence ID" value="NZ_JANCLT010000002.1"/>
</dbReference>
<sequence>MKEEMRQLEEIIEKAERQLEQAFLRSIAEAEKQQGFWKRFLRKIRKP</sequence>
<name>A0AA42BNV1_9BACI</name>
<accession>A0AA42BNV1</accession>
<organism evidence="1 2">
    <name type="scientific">Ectobacillus ponti</name>
    <dbReference type="NCBI Taxonomy" id="2961894"/>
    <lineage>
        <taxon>Bacteria</taxon>
        <taxon>Bacillati</taxon>
        <taxon>Bacillota</taxon>
        <taxon>Bacilli</taxon>
        <taxon>Bacillales</taxon>
        <taxon>Bacillaceae</taxon>
        <taxon>Ectobacillus</taxon>
    </lineage>
</organism>
<dbReference type="AlphaFoldDB" id="A0AA42BNV1"/>
<dbReference type="EMBL" id="JANCLT010000002">
    <property type="protein sequence ID" value="MCP8967736.1"/>
    <property type="molecule type" value="Genomic_DNA"/>
</dbReference>